<protein>
    <submittedName>
        <fullName evidence="4">CO/xanthine dehydrogenase FAD-binding subunit</fullName>
    </submittedName>
</protein>
<comment type="caution">
    <text evidence="4">The sequence shown here is derived from an EMBL/GenBank/DDBJ whole genome shotgun (WGS) entry which is preliminary data.</text>
</comment>
<reference evidence="4 5" key="1">
    <citation type="submission" date="2020-08" db="EMBL/GenBank/DDBJ databases">
        <title>Genomic Encyclopedia of Type Strains, Phase IV (KMG-IV): sequencing the most valuable type-strain genomes for metagenomic binning, comparative biology and taxonomic classification.</title>
        <authorList>
            <person name="Goeker M."/>
        </authorList>
    </citation>
    <scope>NUCLEOTIDE SEQUENCE [LARGE SCALE GENOMIC DNA]</scope>
    <source>
        <strain evidence="4 5">DSM 24661</strain>
    </source>
</reference>
<dbReference type="Proteomes" id="UP000559117">
    <property type="component" value="Unassembled WGS sequence"/>
</dbReference>
<gene>
    <name evidence="4" type="ORF">HNR32_000722</name>
</gene>
<keyword evidence="2" id="KW-0560">Oxidoreductase</keyword>
<dbReference type="Pfam" id="PF03450">
    <property type="entry name" value="CO_deh_flav_C"/>
    <property type="match status" value="1"/>
</dbReference>
<dbReference type="InterPro" id="IPR005107">
    <property type="entry name" value="CO_DH_flav_C"/>
</dbReference>
<dbReference type="InterPro" id="IPR016169">
    <property type="entry name" value="FAD-bd_PCMH_sub2"/>
</dbReference>
<dbReference type="PANTHER" id="PTHR42659">
    <property type="entry name" value="XANTHINE DEHYDROGENASE SUBUNIT C-RELATED"/>
    <property type="match status" value="1"/>
</dbReference>
<evidence type="ECO:0000256" key="1">
    <source>
        <dbReference type="ARBA" id="ARBA00022630"/>
    </source>
</evidence>
<feature type="domain" description="FAD-binding PCMH-type" evidence="3">
    <location>
        <begin position="1"/>
        <end position="172"/>
    </location>
</feature>
<dbReference type="EMBL" id="JACHFH010000006">
    <property type="protein sequence ID" value="MBB5335595.1"/>
    <property type="molecule type" value="Genomic_DNA"/>
</dbReference>
<accession>A0A840USW4</accession>
<proteinExistence type="predicted"/>
<dbReference type="Pfam" id="PF00941">
    <property type="entry name" value="FAD_binding_5"/>
    <property type="match status" value="1"/>
</dbReference>
<dbReference type="Gene3D" id="3.30.43.10">
    <property type="entry name" value="Uridine Diphospho-n-acetylenolpyruvylglucosamine Reductase, domain 2"/>
    <property type="match status" value="1"/>
</dbReference>
<dbReference type="SUPFAM" id="SSF56176">
    <property type="entry name" value="FAD-binding/transporter-associated domain-like"/>
    <property type="match status" value="1"/>
</dbReference>
<dbReference type="RefSeq" id="WP_183859719.1">
    <property type="nucleotide sequence ID" value="NZ_JACHFH010000006.1"/>
</dbReference>
<dbReference type="PROSITE" id="PS51387">
    <property type="entry name" value="FAD_PCMH"/>
    <property type="match status" value="1"/>
</dbReference>
<name>A0A840USW4_9FIRM</name>
<evidence type="ECO:0000313" key="5">
    <source>
        <dbReference type="Proteomes" id="UP000559117"/>
    </source>
</evidence>
<dbReference type="InterPro" id="IPR002346">
    <property type="entry name" value="Mopterin_DH_FAD-bd"/>
</dbReference>
<keyword evidence="5" id="KW-1185">Reference proteome</keyword>
<dbReference type="GO" id="GO:0071949">
    <property type="term" value="F:FAD binding"/>
    <property type="evidence" value="ECO:0007669"/>
    <property type="project" value="InterPro"/>
</dbReference>
<evidence type="ECO:0000259" key="3">
    <source>
        <dbReference type="PROSITE" id="PS51387"/>
    </source>
</evidence>
<keyword evidence="1" id="KW-0285">Flavoprotein</keyword>
<dbReference type="Gene3D" id="3.30.390.50">
    <property type="entry name" value="CO dehydrogenase flavoprotein, C-terminal domain"/>
    <property type="match status" value="1"/>
</dbReference>
<sequence length="280" mass="30922">MVKSFMPKTLAEALKICDEHDVCPIAGGTDLMVRNHQSAGILPTFTKDMLFIKNIDELTVLEKKDMHLIIGANITLNRLLNWENTPQILHLALQEMAAPAIRNMGTIAGNICNASPAGDTLPPLYALDAIVCLKSIAGERELPIREFILGPGKTALKENELLTAIKIPIGDNNINFYKKAAMRKAAAISKVSIAMTAKKEKDKIVNIAIAIGAVGPTVVRLAEAEDMFIKNNENTGKVLPDIYDVYDRQIKPIDDIRSTAKYRKQVAMNLLHYVYEKCIK</sequence>
<dbReference type="Gene3D" id="3.30.465.10">
    <property type="match status" value="1"/>
</dbReference>
<dbReference type="InterPro" id="IPR016166">
    <property type="entry name" value="FAD-bd_PCMH"/>
</dbReference>
<evidence type="ECO:0000313" key="4">
    <source>
        <dbReference type="EMBL" id="MBB5335595.1"/>
    </source>
</evidence>
<dbReference type="SMART" id="SM01092">
    <property type="entry name" value="CO_deh_flav_C"/>
    <property type="match status" value="1"/>
</dbReference>
<dbReference type="InterPro" id="IPR051312">
    <property type="entry name" value="Diverse_Substr_Oxidored"/>
</dbReference>
<dbReference type="SUPFAM" id="SSF55447">
    <property type="entry name" value="CO dehydrogenase flavoprotein C-terminal domain-like"/>
    <property type="match status" value="1"/>
</dbReference>
<dbReference type="GO" id="GO:0016491">
    <property type="term" value="F:oxidoreductase activity"/>
    <property type="evidence" value="ECO:0007669"/>
    <property type="project" value="UniProtKB-KW"/>
</dbReference>
<dbReference type="InterPro" id="IPR036318">
    <property type="entry name" value="FAD-bd_PCMH-like_sf"/>
</dbReference>
<evidence type="ECO:0000256" key="2">
    <source>
        <dbReference type="ARBA" id="ARBA00023002"/>
    </source>
</evidence>
<organism evidence="4 5">
    <name type="scientific">Pectinatus brassicae</name>
    <dbReference type="NCBI Taxonomy" id="862415"/>
    <lineage>
        <taxon>Bacteria</taxon>
        <taxon>Bacillati</taxon>
        <taxon>Bacillota</taxon>
        <taxon>Negativicutes</taxon>
        <taxon>Selenomonadales</taxon>
        <taxon>Selenomonadaceae</taxon>
        <taxon>Pectinatus</taxon>
    </lineage>
</organism>
<dbReference type="InterPro" id="IPR016167">
    <property type="entry name" value="FAD-bd_PCMH_sub1"/>
</dbReference>
<dbReference type="InterPro" id="IPR036683">
    <property type="entry name" value="CO_DH_flav_C_dom_sf"/>
</dbReference>
<dbReference type="PANTHER" id="PTHR42659:SF9">
    <property type="entry name" value="XANTHINE DEHYDROGENASE FAD-BINDING SUBUNIT XDHB-RELATED"/>
    <property type="match status" value="1"/>
</dbReference>
<dbReference type="AlphaFoldDB" id="A0A840USW4"/>